<keyword evidence="3" id="KW-1185">Reference proteome</keyword>
<accession>A0A317XZU1</accession>
<proteinExistence type="predicted"/>
<dbReference type="EMBL" id="KZ819188">
    <property type="protein sequence ID" value="PWZ02889.1"/>
    <property type="molecule type" value="Genomic_DNA"/>
</dbReference>
<name>A0A317XZU1_9BASI</name>
<evidence type="ECO:0000313" key="2">
    <source>
        <dbReference type="EMBL" id="PWZ02889.1"/>
    </source>
</evidence>
<protein>
    <submittedName>
        <fullName evidence="2">Uncharacterized protein</fullName>
    </submittedName>
</protein>
<sequence length="97" mass="10381">MSQYSALCVATSAKALCPICGAGVLLDQARLGGASGEADIEDKGNPADCELDKARNRDIENVKRIEHYASREGEKAGVKKRGCNPQETRVGDLTYQP</sequence>
<gene>
    <name evidence="2" type="ORF">BCV70DRAFT_197145</name>
</gene>
<evidence type="ECO:0000256" key="1">
    <source>
        <dbReference type="SAM" id="MobiDB-lite"/>
    </source>
</evidence>
<dbReference type="InParanoid" id="A0A317XZU1"/>
<reference evidence="2 3" key="1">
    <citation type="journal article" date="2018" name="Mol. Biol. Evol.">
        <title>Broad Genomic Sampling Reveals a Smut Pathogenic Ancestry of the Fungal Clade Ustilaginomycotina.</title>
        <authorList>
            <person name="Kijpornyongpan T."/>
            <person name="Mondo S.J."/>
            <person name="Barry K."/>
            <person name="Sandor L."/>
            <person name="Lee J."/>
            <person name="Lipzen A."/>
            <person name="Pangilinan J."/>
            <person name="LaButti K."/>
            <person name="Hainaut M."/>
            <person name="Henrissat B."/>
            <person name="Grigoriev I.V."/>
            <person name="Spatafora J.W."/>
            <person name="Aime M.C."/>
        </authorList>
    </citation>
    <scope>NUCLEOTIDE SEQUENCE [LARGE SCALE GENOMIC DNA]</scope>
    <source>
        <strain evidence="2 3">MCA 3645</strain>
    </source>
</reference>
<dbReference type="AlphaFoldDB" id="A0A317XZU1"/>
<organism evidence="2 3">
    <name type="scientific">Testicularia cyperi</name>
    <dbReference type="NCBI Taxonomy" id="1882483"/>
    <lineage>
        <taxon>Eukaryota</taxon>
        <taxon>Fungi</taxon>
        <taxon>Dikarya</taxon>
        <taxon>Basidiomycota</taxon>
        <taxon>Ustilaginomycotina</taxon>
        <taxon>Ustilaginomycetes</taxon>
        <taxon>Ustilaginales</taxon>
        <taxon>Anthracoideaceae</taxon>
        <taxon>Testicularia</taxon>
    </lineage>
</organism>
<evidence type="ECO:0000313" key="3">
    <source>
        <dbReference type="Proteomes" id="UP000246740"/>
    </source>
</evidence>
<dbReference type="Proteomes" id="UP000246740">
    <property type="component" value="Unassembled WGS sequence"/>
</dbReference>
<feature type="region of interest" description="Disordered" evidence="1">
    <location>
        <begin position="70"/>
        <end position="97"/>
    </location>
</feature>